<dbReference type="InterPro" id="IPR047155">
    <property type="entry name" value="COMMD4/6/7/8"/>
</dbReference>
<dbReference type="Proteomes" id="UP000683360">
    <property type="component" value="Unassembled WGS sequence"/>
</dbReference>
<accession>A0A8S3T0E8</accession>
<dbReference type="OrthoDB" id="17646at2759"/>
<dbReference type="PROSITE" id="PS51269">
    <property type="entry name" value="COMM"/>
    <property type="match status" value="1"/>
</dbReference>
<gene>
    <name evidence="2" type="ORF">MEDL_37304</name>
</gene>
<sequence>MTDQNQRECLLFLGKLDSKQTKRVLHSIVDGICKLGPPIYQEYGEVFTLPEWWNLSDTYTGLVKQVVKEDTTKDQILEILSDLPDGHKQIVLDVISVRRDDVRQSLKTETSSISDAVLTDFDWQVKLALSSDKIASVQEPITSLDLDVQSQQGQQIHSIELNREDLKKLITSLEGANKVVQQLKS</sequence>
<evidence type="ECO:0000259" key="1">
    <source>
        <dbReference type="PROSITE" id="PS51269"/>
    </source>
</evidence>
<comment type="caution">
    <text evidence="2">The sequence shown here is derived from an EMBL/GenBank/DDBJ whole genome shotgun (WGS) entry which is preliminary data.</text>
</comment>
<keyword evidence="3" id="KW-1185">Reference proteome</keyword>
<evidence type="ECO:0000313" key="2">
    <source>
        <dbReference type="EMBL" id="CAG2224066.1"/>
    </source>
</evidence>
<dbReference type="PANTHER" id="PTHR16231">
    <property type="entry name" value="COMM DOMAIN-CONTAINING PROTEIN 4-8 FAMILY MEMBER"/>
    <property type="match status" value="1"/>
</dbReference>
<reference evidence="2" key="1">
    <citation type="submission" date="2021-03" db="EMBL/GenBank/DDBJ databases">
        <authorList>
            <person name="Bekaert M."/>
        </authorList>
    </citation>
    <scope>NUCLEOTIDE SEQUENCE</scope>
</reference>
<organism evidence="2 3">
    <name type="scientific">Mytilus edulis</name>
    <name type="common">Blue mussel</name>
    <dbReference type="NCBI Taxonomy" id="6550"/>
    <lineage>
        <taxon>Eukaryota</taxon>
        <taxon>Metazoa</taxon>
        <taxon>Spiralia</taxon>
        <taxon>Lophotrochozoa</taxon>
        <taxon>Mollusca</taxon>
        <taxon>Bivalvia</taxon>
        <taxon>Autobranchia</taxon>
        <taxon>Pteriomorphia</taxon>
        <taxon>Mytilida</taxon>
        <taxon>Mytiloidea</taxon>
        <taxon>Mytilidae</taxon>
        <taxon>Mytilinae</taxon>
        <taxon>Mytilus</taxon>
    </lineage>
</organism>
<evidence type="ECO:0000313" key="3">
    <source>
        <dbReference type="Proteomes" id="UP000683360"/>
    </source>
</evidence>
<proteinExistence type="predicted"/>
<dbReference type="Pfam" id="PF22838">
    <property type="entry name" value="COMMD8_HN"/>
    <property type="match status" value="1"/>
</dbReference>
<dbReference type="PANTHER" id="PTHR16231:SF0">
    <property type="entry name" value="COMM DOMAIN-CONTAINING PROTEIN 8"/>
    <property type="match status" value="1"/>
</dbReference>
<dbReference type="EMBL" id="CAJPWZ010001795">
    <property type="protein sequence ID" value="CAG2224066.1"/>
    <property type="molecule type" value="Genomic_DNA"/>
</dbReference>
<dbReference type="Pfam" id="PF07258">
    <property type="entry name" value="COMM_domain"/>
    <property type="match status" value="1"/>
</dbReference>
<feature type="domain" description="COMM" evidence="1">
    <location>
        <begin position="117"/>
        <end position="184"/>
    </location>
</feature>
<dbReference type="InterPro" id="IPR017920">
    <property type="entry name" value="COMM"/>
</dbReference>
<protein>
    <submittedName>
        <fullName evidence="2">COMMD8</fullName>
    </submittedName>
</protein>
<dbReference type="InterPro" id="IPR055184">
    <property type="entry name" value="COMMD8_HN"/>
</dbReference>
<name>A0A8S3T0E8_MYTED</name>
<dbReference type="AlphaFoldDB" id="A0A8S3T0E8"/>